<dbReference type="PRINTS" id="PR01069">
    <property type="entry name" value="ACCCTRFRASEA"/>
</dbReference>
<dbReference type="AlphaFoldDB" id="A0A372MF70"/>
<dbReference type="GO" id="GO:0016743">
    <property type="term" value="F:carboxyl- or carbamoyltransferase activity"/>
    <property type="evidence" value="ECO:0007669"/>
    <property type="project" value="UniProtKB-UniRule"/>
</dbReference>
<keyword evidence="3 10" id="KW-0808">Transferase</keyword>
<dbReference type="InterPro" id="IPR011763">
    <property type="entry name" value="COA_CT_C"/>
</dbReference>
<dbReference type="PROSITE" id="PS50989">
    <property type="entry name" value="COA_CT_CTER"/>
    <property type="match status" value="1"/>
</dbReference>
<dbReference type="EC" id="2.1.3.15" evidence="10"/>
<dbReference type="GO" id="GO:2001295">
    <property type="term" value="P:malonyl-CoA biosynthetic process"/>
    <property type="evidence" value="ECO:0007669"/>
    <property type="project" value="UniProtKB-UniRule"/>
</dbReference>
<dbReference type="InterPro" id="IPR029045">
    <property type="entry name" value="ClpP/crotonase-like_dom_sf"/>
</dbReference>
<accession>A0A372MF70</accession>
<keyword evidence="8 10" id="KW-0275">Fatty acid biosynthesis</keyword>
<evidence type="ECO:0000259" key="11">
    <source>
        <dbReference type="PROSITE" id="PS50989"/>
    </source>
</evidence>
<evidence type="ECO:0000313" key="13">
    <source>
        <dbReference type="Proteomes" id="UP000264002"/>
    </source>
</evidence>
<comment type="function">
    <text evidence="10">Component of the acetyl coenzyme A carboxylase (ACC) complex. First, biotin carboxylase catalyzes the carboxylation of biotin on its carrier protein (BCCP) and then the CO(2) group is transferred by the carboxyltransferase to acetyl-CoA to form malonyl-CoA.</text>
</comment>
<evidence type="ECO:0000256" key="10">
    <source>
        <dbReference type="HAMAP-Rule" id="MF_00823"/>
    </source>
</evidence>
<protein>
    <recommendedName>
        <fullName evidence="10">Acetyl-coenzyme A carboxylase carboxyl transferase subunit alpha</fullName>
        <shortName evidence="10">ACCase subunit alpha</shortName>
        <shortName evidence="10">Acetyl-CoA carboxylase carboxyltransferase subunit alpha</shortName>
        <ecNumber evidence="10">2.1.3.15</ecNumber>
    </recommendedName>
</protein>
<comment type="pathway">
    <text evidence="1 10">Lipid metabolism; malonyl-CoA biosynthesis; malonyl-CoA from acetyl-CoA: step 1/1.</text>
</comment>
<evidence type="ECO:0000256" key="9">
    <source>
        <dbReference type="ARBA" id="ARBA00049152"/>
    </source>
</evidence>
<keyword evidence="2 10" id="KW-0444">Lipid biosynthesis</keyword>
<keyword evidence="10" id="KW-0963">Cytoplasm</keyword>
<evidence type="ECO:0000256" key="2">
    <source>
        <dbReference type="ARBA" id="ARBA00022516"/>
    </source>
</evidence>
<keyword evidence="13" id="KW-1185">Reference proteome</keyword>
<evidence type="ECO:0000256" key="7">
    <source>
        <dbReference type="ARBA" id="ARBA00023098"/>
    </source>
</evidence>
<dbReference type="GO" id="GO:0005524">
    <property type="term" value="F:ATP binding"/>
    <property type="evidence" value="ECO:0007669"/>
    <property type="project" value="UniProtKB-KW"/>
</dbReference>
<proteinExistence type="inferred from homology"/>
<gene>
    <name evidence="10 12" type="primary">accA</name>
    <name evidence="12" type="ORF">DYP60_11445</name>
</gene>
<comment type="subcellular location">
    <subcellularLocation>
        <location evidence="10">Cytoplasm</location>
    </subcellularLocation>
</comment>
<evidence type="ECO:0000256" key="6">
    <source>
        <dbReference type="ARBA" id="ARBA00022840"/>
    </source>
</evidence>
<keyword evidence="6 10" id="KW-0067">ATP-binding</keyword>
<dbReference type="HAMAP" id="MF_00823">
    <property type="entry name" value="AcetylCoA_CT_alpha"/>
    <property type="match status" value="1"/>
</dbReference>
<keyword evidence="7 10" id="KW-0443">Lipid metabolism</keyword>
<organism evidence="12 13">
    <name type="scientific">Sphaerochaeta halotolerans</name>
    <dbReference type="NCBI Taxonomy" id="2293840"/>
    <lineage>
        <taxon>Bacteria</taxon>
        <taxon>Pseudomonadati</taxon>
        <taxon>Spirochaetota</taxon>
        <taxon>Spirochaetia</taxon>
        <taxon>Spirochaetales</taxon>
        <taxon>Sphaerochaetaceae</taxon>
        <taxon>Sphaerochaeta</taxon>
    </lineage>
</organism>
<evidence type="ECO:0000313" key="12">
    <source>
        <dbReference type="EMBL" id="RFU94038.1"/>
    </source>
</evidence>
<dbReference type="SUPFAM" id="SSF52096">
    <property type="entry name" value="ClpP/crotonase"/>
    <property type="match status" value="1"/>
</dbReference>
<keyword evidence="5 10" id="KW-0276">Fatty acid metabolism</keyword>
<keyword evidence="4 10" id="KW-0547">Nucleotide-binding</keyword>
<dbReference type="NCBIfam" id="TIGR00513">
    <property type="entry name" value="accA"/>
    <property type="match status" value="1"/>
</dbReference>
<feature type="domain" description="CoA carboxyltransferase C-terminal" evidence="11">
    <location>
        <begin position="1"/>
        <end position="261"/>
    </location>
</feature>
<evidence type="ECO:0000256" key="5">
    <source>
        <dbReference type="ARBA" id="ARBA00022832"/>
    </source>
</evidence>
<sequence>MADEKKQVLQETVEHMESMLSNNQKFEAKSSWDCVLLSRQSGRPGAKAFISMICDQFMELHGDRSYGDDPAMIGGIGTVEGRAITFIGNRKGANFRENVSCNYGMSNPEGYRKALRLAKQAEKFGRPVVCFIDTPGAYPGLGSEERGIGQAIAQNLKVFSTLKTPVLCFIIGEGGSGGALGIGIGDKLYMLENAVYSVITPEGFASILLRDPSKAKEAAEAMKMTSHHLKEFGVIHDIIEEKSPEETARLIKETIIRDLDNLCSKPPEHLVRYRLKKIRGIGEVSGGKEWWQPLLEVFAKTQSFR</sequence>
<dbReference type="Proteomes" id="UP000264002">
    <property type="component" value="Unassembled WGS sequence"/>
</dbReference>
<dbReference type="UniPathway" id="UPA00655">
    <property type="reaction ID" value="UER00711"/>
</dbReference>
<dbReference type="GO" id="GO:0009317">
    <property type="term" value="C:acetyl-CoA carboxylase complex"/>
    <property type="evidence" value="ECO:0007669"/>
    <property type="project" value="InterPro"/>
</dbReference>
<evidence type="ECO:0000256" key="1">
    <source>
        <dbReference type="ARBA" id="ARBA00004956"/>
    </source>
</evidence>
<dbReference type="PANTHER" id="PTHR42853:SF3">
    <property type="entry name" value="ACETYL-COENZYME A CARBOXYLASE CARBOXYL TRANSFERASE SUBUNIT ALPHA, CHLOROPLASTIC"/>
    <property type="match status" value="1"/>
</dbReference>
<dbReference type="RefSeq" id="WP_117331145.1">
    <property type="nucleotide sequence ID" value="NZ_QUWK01000013.1"/>
</dbReference>
<comment type="catalytic activity">
    <reaction evidence="9 10">
        <text>N(6)-carboxybiotinyl-L-lysyl-[protein] + acetyl-CoA = N(6)-biotinyl-L-lysyl-[protein] + malonyl-CoA</text>
        <dbReference type="Rhea" id="RHEA:54728"/>
        <dbReference type="Rhea" id="RHEA-COMP:10505"/>
        <dbReference type="Rhea" id="RHEA-COMP:10506"/>
        <dbReference type="ChEBI" id="CHEBI:57288"/>
        <dbReference type="ChEBI" id="CHEBI:57384"/>
        <dbReference type="ChEBI" id="CHEBI:83144"/>
        <dbReference type="ChEBI" id="CHEBI:83145"/>
        <dbReference type="EC" id="2.1.3.15"/>
    </reaction>
</comment>
<comment type="similarity">
    <text evidence="10">Belongs to the AccA family.</text>
</comment>
<dbReference type="InterPro" id="IPR001095">
    <property type="entry name" value="Acetyl_CoA_COase_a_su"/>
</dbReference>
<name>A0A372MF70_9SPIR</name>
<evidence type="ECO:0000256" key="8">
    <source>
        <dbReference type="ARBA" id="ARBA00023160"/>
    </source>
</evidence>
<dbReference type="EMBL" id="QUWK01000013">
    <property type="protein sequence ID" value="RFU94038.1"/>
    <property type="molecule type" value="Genomic_DNA"/>
</dbReference>
<comment type="subunit">
    <text evidence="10">Acetyl-CoA carboxylase is a heterohexamer composed of biotin carboxyl carrier protein (AccB), biotin carboxylase (AccC) and two subunits each of ACCase subunit alpha (AccA) and ACCase subunit beta (AccD).</text>
</comment>
<evidence type="ECO:0000256" key="4">
    <source>
        <dbReference type="ARBA" id="ARBA00022741"/>
    </source>
</evidence>
<dbReference type="GO" id="GO:0003989">
    <property type="term" value="F:acetyl-CoA carboxylase activity"/>
    <property type="evidence" value="ECO:0007669"/>
    <property type="project" value="InterPro"/>
</dbReference>
<evidence type="ECO:0000256" key="3">
    <source>
        <dbReference type="ARBA" id="ARBA00022679"/>
    </source>
</evidence>
<dbReference type="Pfam" id="PF03255">
    <property type="entry name" value="ACCA"/>
    <property type="match status" value="1"/>
</dbReference>
<comment type="caution">
    <text evidence="12">The sequence shown here is derived from an EMBL/GenBank/DDBJ whole genome shotgun (WGS) entry which is preliminary data.</text>
</comment>
<dbReference type="PANTHER" id="PTHR42853">
    <property type="entry name" value="ACETYL-COENZYME A CARBOXYLASE CARBOXYL TRANSFERASE SUBUNIT ALPHA"/>
    <property type="match status" value="1"/>
</dbReference>
<reference evidence="12 13" key="2">
    <citation type="submission" date="2018-09" db="EMBL/GenBank/DDBJ databases">
        <title>Genome of Sphaerochaeta halotolerans strain 4-11.</title>
        <authorList>
            <person name="Nazina T.N."/>
            <person name="Sokolova D.S."/>
        </authorList>
    </citation>
    <scope>NUCLEOTIDE SEQUENCE [LARGE SCALE GENOMIC DNA]</scope>
    <source>
        <strain evidence="12 13">4-11</strain>
    </source>
</reference>
<dbReference type="Gene3D" id="3.90.226.10">
    <property type="entry name" value="2-enoyl-CoA Hydratase, Chain A, domain 1"/>
    <property type="match status" value="1"/>
</dbReference>
<reference evidence="13" key="1">
    <citation type="submission" date="2018-08" db="EMBL/GenBank/DDBJ databases">
        <authorList>
            <person name="Grouzdev D.S."/>
            <person name="Krutkina M.S."/>
        </authorList>
    </citation>
    <scope>NUCLEOTIDE SEQUENCE [LARGE SCALE GENOMIC DNA]</scope>
    <source>
        <strain evidence="13">4-11</strain>
    </source>
</reference>
<dbReference type="OrthoDB" id="9803706at2"/>
<dbReference type="GO" id="GO:0006633">
    <property type="term" value="P:fatty acid biosynthetic process"/>
    <property type="evidence" value="ECO:0007669"/>
    <property type="project" value="UniProtKB-KW"/>
</dbReference>